<organism evidence="1 2">
    <name type="scientific">Blastomyces percursus</name>
    <dbReference type="NCBI Taxonomy" id="1658174"/>
    <lineage>
        <taxon>Eukaryota</taxon>
        <taxon>Fungi</taxon>
        <taxon>Dikarya</taxon>
        <taxon>Ascomycota</taxon>
        <taxon>Pezizomycotina</taxon>
        <taxon>Eurotiomycetes</taxon>
        <taxon>Eurotiomycetidae</taxon>
        <taxon>Onygenales</taxon>
        <taxon>Ajellomycetaceae</taxon>
        <taxon>Blastomyces</taxon>
    </lineage>
</organism>
<name>A0A1J9QX43_9EURO</name>
<comment type="caution">
    <text evidence="1">The sequence shown here is derived from an EMBL/GenBank/DDBJ whole genome shotgun (WGS) entry which is preliminary data.</text>
</comment>
<proteinExistence type="predicted"/>
<dbReference type="Proteomes" id="UP000242791">
    <property type="component" value="Unassembled WGS sequence"/>
</dbReference>
<gene>
    <name evidence="1" type="ORF">ACJ73_07906</name>
</gene>
<accession>A0A1J9QX43</accession>
<sequence length="50" mass="5551">MRRSMYMYNPGGFGMSLQQDVAIKRRNWKGVFRKADSATSAAAINPVASN</sequence>
<dbReference type="VEuPathDB" id="FungiDB:ACJ73_07906"/>
<dbReference type="EMBL" id="LGTZ01001719">
    <property type="protein sequence ID" value="OJD20759.1"/>
    <property type="molecule type" value="Genomic_DNA"/>
</dbReference>
<evidence type="ECO:0000313" key="1">
    <source>
        <dbReference type="EMBL" id="OJD20759.1"/>
    </source>
</evidence>
<evidence type="ECO:0000313" key="2">
    <source>
        <dbReference type="Proteomes" id="UP000242791"/>
    </source>
</evidence>
<dbReference type="AlphaFoldDB" id="A0A1J9QX43"/>
<protein>
    <submittedName>
        <fullName evidence="1">Uncharacterized protein</fullName>
    </submittedName>
</protein>
<keyword evidence="2" id="KW-1185">Reference proteome</keyword>
<feature type="non-terminal residue" evidence="1">
    <location>
        <position position="50"/>
    </location>
</feature>
<reference evidence="1 2" key="1">
    <citation type="submission" date="2015-08" db="EMBL/GenBank/DDBJ databases">
        <title>Emmonsia species relationships and genome sequence.</title>
        <authorList>
            <person name="Cuomo C.A."/>
            <person name="Schwartz I.S."/>
            <person name="Kenyon C."/>
            <person name="De Hoog G.S."/>
            <person name="Govender N.P."/>
            <person name="Botha A."/>
            <person name="Moreno L."/>
            <person name="De Vries M."/>
            <person name="Munoz J.F."/>
            <person name="Stielow J.B."/>
        </authorList>
    </citation>
    <scope>NUCLEOTIDE SEQUENCE [LARGE SCALE GENOMIC DNA]</scope>
    <source>
        <strain evidence="1 2">EI222</strain>
    </source>
</reference>